<dbReference type="InterPro" id="IPR046450">
    <property type="entry name" value="PA_dom_sf"/>
</dbReference>
<keyword evidence="5" id="KW-0106">Calcium</keyword>
<gene>
    <name evidence="12" type="ORF">F3Y22_tig00112159pilonHSYRG00234</name>
</gene>
<protein>
    <submittedName>
        <fullName evidence="12">Vacuolar-sorting receptor 1</fullName>
    </submittedName>
</protein>
<evidence type="ECO:0000313" key="13">
    <source>
        <dbReference type="Proteomes" id="UP000436088"/>
    </source>
</evidence>
<feature type="domain" description="PA" evidence="10">
    <location>
        <begin position="59"/>
        <end position="161"/>
    </location>
</feature>
<keyword evidence="13" id="KW-1185">Reference proteome</keyword>
<dbReference type="SUPFAM" id="SSF52025">
    <property type="entry name" value="PA domain"/>
    <property type="match status" value="1"/>
</dbReference>
<name>A0A6A2XKI5_HIBSY</name>
<evidence type="ECO:0000256" key="8">
    <source>
        <dbReference type="ARBA" id="ARBA00023180"/>
    </source>
</evidence>
<dbReference type="PANTHER" id="PTHR22702">
    <property type="entry name" value="PROTEASE-ASSOCIATED DOMAIN-CONTAINING PROTEIN"/>
    <property type="match status" value="1"/>
</dbReference>
<keyword evidence="2" id="KW-0812">Transmembrane</keyword>
<dbReference type="AlphaFoldDB" id="A0A6A2XKI5"/>
<comment type="subcellular location">
    <subcellularLocation>
        <location evidence="9">Endomembrane system</location>
        <topology evidence="9">Single-pass type I membrane protein</topology>
    </subcellularLocation>
</comment>
<reference evidence="12" key="1">
    <citation type="submission" date="2019-09" db="EMBL/GenBank/DDBJ databases">
        <title>Draft genome information of white flower Hibiscus syriacus.</title>
        <authorList>
            <person name="Kim Y.-M."/>
        </authorList>
    </citation>
    <scope>NUCLEOTIDE SEQUENCE [LARGE SCALE GENOMIC DNA]</scope>
    <source>
        <strain evidence="12">YM2019G1</strain>
    </source>
</reference>
<evidence type="ECO:0000256" key="4">
    <source>
        <dbReference type="ARBA" id="ARBA00022737"/>
    </source>
</evidence>
<evidence type="ECO:0000256" key="5">
    <source>
        <dbReference type="ARBA" id="ARBA00022837"/>
    </source>
</evidence>
<dbReference type="PANTHER" id="PTHR22702:SF1">
    <property type="entry name" value="PROTEASE-ASSOCIATED DOMAIN-CONTAINING PROTEIN 1"/>
    <property type="match status" value="1"/>
</dbReference>
<evidence type="ECO:0000256" key="3">
    <source>
        <dbReference type="ARBA" id="ARBA00022729"/>
    </source>
</evidence>
<evidence type="ECO:0000256" key="2">
    <source>
        <dbReference type="ARBA" id="ARBA00022692"/>
    </source>
</evidence>
<proteinExistence type="predicted"/>
<dbReference type="GO" id="GO:0012505">
    <property type="term" value="C:endomembrane system"/>
    <property type="evidence" value="ECO:0007669"/>
    <property type="project" value="UniProtKB-SubCell"/>
</dbReference>
<keyword evidence="12" id="KW-0675">Receptor</keyword>
<dbReference type="Pfam" id="PF25011">
    <property type="entry name" value="VSR_TRX"/>
    <property type="match status" value="1"/>
</dbReference>
<feature type="domain" description="Vacuolar sorting receptor thioredoxin-like" evidence="11">
    <location>
        <begin position="189"/>
        <end position="391"/>
    </location>
</feature>
<evidence type="ECO:0000259" key="10">
    <source>
        <dbReference type="Pfam" id="PF02225"/>
    </source>
</evidence>
<keyword evidence="6" id="KW-1133">Transmembrane helix</keyword>
<organism evidence="12 13">
    <name type="scientific">Hibiscus syriacus</name>
    <name type="common">Rose of Sharon</name>
    <dbReference type="NCBI Taxonomy" id="106335"/>
    <lineage>
        <taxon>Eukaryota</taxon>
        <taxon>Viridiplantae</taxon>
        <taxon>Streptophyta</taxon>
        <taxon>Embryophyta</taxon>
        <taxon>Tracheophyta</taxon>
        <taxon>Spermatophyta</taxon>
        <taxon>Magnoliopsida</taxon>
        <taxon>eudicotyledons</taxon>
        <taxon>Gunneridae</taxon>
        <taxon>Pentapetalae</taxon>
        <taxon>rosids</taxon>
        <taxon>malvids</taxon>
        <taxon>Malvales</taxon>
        <taxon>Malvaceae</taxon>
        <taxon>Malvoideae</taxon>
        <taxon>Hibiscus</taxon>
    </lineage>
</organism>
<evidence type="ECO:0000256" key="7">
    <source>
        <dbReference type="ARBA" id="ARBA00023136"/>
    </source>
</evidence>
<dbReference type="InterPro" id="IPR003137">
    <property type="entry name" value="PA_domain"/>
</dbReference>
<keyword evidence="4" id="KW-0677">Repeat</keyword>
<dbReference type="EMBL" id="VEPZ02001512">
    <property type="protein sequence ID" value="KAE8670310.1"/>
    <property type="molecule type" value="Genomic_DNA"/>
</dbReference>
<keyword evidence="1" id="KW-0245">EGF-like domain</keyword>
<keyword evidence="8" id="KW-0325">Glycoprotein</keyword>
<comment type="caution">
    <text evidence="12">The sequence shown here is derived from an EMBL/GenBank/DDBJ whole genome shotgun (WGS) entry which is preliminary data.</text>
</comment>
<dbReference type="Pfam" id="PF02225">
    <property type="entry name" value="PA"/>
    <property type="match status" value="1"/>
</dbReference>
<dbReference type="Gene3D" id="3.50.30.30">
    <property type="match status" value="1"/>
</dbReference>
<keyword evidence="7" id="KW-0472">Membrane</keyword>
<evidence type="ECO:0000256" key="6">
    <source>
        <dbReference type="ARBA" id="ARBA00022989"/>
    </source>
</evidence>
<evidence type="ECO:0000259" key="11">
    <source>
        <dbReference type="Pfam" id="PF25011"/>
    </source>
</evidence>
<dbReference type="Proteomes" id="UP000436088">
    <property type="component" value="Unassembled WGS sequence"/>
</dbReference>
<evidence type="ECO:0000313" key="12">
    <source>
        <dbReference type="EMBL" id="KAE8670310.1"/>
    </source>
</evidence>
<dbReference type="InterPro" id="IPR056858">
    <property type="entry name" value="VSR_TRX"/>
</dbReference>
<sequence>MREKFGFLISIGILLWGTCFCSFVGKNSCLKVTSLWSINGDFDSAVGNFGVHRPGGVLNGTVVYPRPNKRGCKSFDEFHISFESGHAGCPIVLLVDRGDCFFALKAWRAQRAGAAAVLIADDINEPLITMATPEDGQGHGDYEQDITIPSAFISKSVGDRIKEALSNGDIVDIQLDWREESLLRPNEQVEYEFWTNSNYDCGPKCDSQLEFIENFKGAARILEQKGYIRFTPHYMTWYCPEAFVLSKRCRSQCINHGRYCAPGLDRVYDGKDMVIQNLRQACLFKVANESGKPWLWWDYVTEFANRCQSKDKYTKECADKVIRSLDIDLVKIDNYIGDTEADVENPVFEAERHAWIGKGFRGDITILPTLLINNIQYKGKLKKGAVLKAICAGFQETALQSFCLNEGNHLLHACTQFTSIFSLYPIMINSLTGYTIYRPVAGAAVHADFKCMIPNHLFFSIDDEEFDAEADGFPDVAIDGGRHGDE</sequence>
<keyword evidence="3" id="KW-0732">Signal</keyword>
<accession>A0A6A2XKI5</accession>
<evidence type="ECO:0000256" key="1">
    <source>
        <dbReference type="ARBA" id="ARBA00022536"/>
    </source>
</evidence>
<evidence type="ECO:0000256" key="9">
    <source>
        <dbReference type="ARBA" id="ARBA00046288"/>
    </source>
</evidence>